<feature type="region of interest" description="Disordered" evidence="1">
    <location>
        <begin position="1"/>
        <end position="50"/>
    </location>
</feature>
<dbReference type="AlphaFoldDB" id="A0AAJ0HBG5"/>
<reference evidence="2" key="1">
    <citation type="journal article" date="2023" name="Mol. Phylogenet. Evol.">
        <title>Genome-scale phylogeny and comparative genomics of the fungal order Sordariales.</title>
        <authorList>
            <person name="Hensen N."/>
            <person name="Bonometti L."/>
            <person name="Westerberg I."/>
            <person name="Brannstrom I.O."/>
            <person name="Guillou S."/>
            <person name="Cros-Aarteil S."/>
            <person name="Calhoun S."/>
            <person name="Haridas S."/>
            <person name="Kuo A."/>
            <person name="Mondo S."/>
            <person name="Pangilinan J."/>
            <person name="Riley R."/>
            <person name="LaButti K."/>
            <person name="Andreopoulos B."/>
            <person name="Lipzen A."/>
            <person name="Chen C."/>
            <person name="Yan M."/>
            <person name="Daum C."/>
            <person name="Ng V."/>
            <person name="Clum A."/>
            <person name="Steindorff A."/>
            <person name="Ohm R.A."/>
            <person name="Martin F."/>
            <person name="Silar P."/>
            <person name="Natvig D.O."/>
            <person name="Lalanne C."/>
            <person name="Gautier V."/>
            <person name="Ament-Velasquez S.L."/>
            <person name="Kruys A."/>
            <person name="Hutchinson M.I."/>
            <person name="Powell A.J."/>
            <person name="Barry K."/>
            <person name="Miller A.N."/>
            <person name="Grigoriev I.V."/>
            <person name="Debuchy R."/>
            <person name="Gladieux P."/>
            <person name="Hiltunen Thoren M."/>
            <person name="Johannesson H."/>
        </authorList>
    </citation>
    <scope>NUCLEOTIDE SEQUENCE</scope>
    <source>
        <strain evidence="2">CBS 955.72</strain>
    </source>
</reference>
<dbReference type="EMBL" id="JAUIQD010000006">
    <property type="protein sequence ID" value="KAK3346536.1"/>
    <property type="molecule type" value="Genomic_DNA"/>
</dbReference>
<evidence type="ECO:0000313" key="2">
    <source>
        <dbReference type="EMBL" id="KAK3346536.1"/>
    </source>
</evidence>
<accession>A0AAJ0HBG5</accession>
<proteinExistence type="predicted"/>
<organism evidence="2 3">
    <name type="scientific">Lasiosphaeria hispida</name>
    <dbReference type="NCBI Taxonomy" id="260671"/>
    <lineage>
        <taxon>Eukaryota</taxon>
        <taxon>Fungi</taxon>
        <taxon>Dikarya</taxon>
        <taxon>Ascomycota</taxon>
        <taxon>Pezizomycotina</taxon>
        <taxon>Sordariomycetes</taxon>
        <taxon>Sordariomycetidae</taxon>
        <taxon>Sordariales</taxon>
        <taxon>Lasiosphaeriaceae</taxon>
        <taxon>Lasiosphaeria</taxon>
    </lineage>
</organism>
<sequence length="101" mass="11195">MAMVSHTRARAQARSNDFNDDAGFSDTEDPGQDPAPLSNPPPSRKLSTHKYESLEDLMADLDEYCARAHFAVVKIRSNNYVKDFKPTRQGTAEALLVDGEP</sequence>
<name>A0AAJ0HBG5_9PEZI</name>
<evidence type="ECO:0000313" key="3">
    <source>
        <dbReference type="Proteomes" id="UP001275084"/>
    </source>
</evidence>
<dbReference type="Proteomes" id="UP001275084">
    <property type="component" value="Unassembled WGS sequence"/>
</dbReference>
<reference evidence="2" key="2">
    <citation type="submission" date="2023-06" db="EMBL/GenBank/DDBJ databases">
        <authorList>
            <consortium name="Lawrence Berkeley National Laboratory"/>
            <person name="Haridas S."/>
            <person name="Hensen N."/>
            <person name="Bonometti L."/>
            <person name="Westerberg I."/>
            <person name="Brannstrom I.O."/>
            <person name="Guillou S."/>
            <person name="Cros-Aarteil S."/>
            <person name="Calhoun S."/>
            <person name="Kuo A."/>
            <person name="Mondo S."/>
            <person name="Pangilinan J."/>
            <person name="Riley R."/>
            <person name="Labutti K."/>
            <person name="Andreopoulos B."/>
            <person name="Lipzen A."/>
            <person name="Chen C."/>
            <person name="Yanf M."/>
            <person name="Daum C."/>
            <person name="Ng V."/>
            <person name="Clum A."/>
            <person name="Steindorff A."/>
            <person name="Ohm R."/>
            <person name="Martin F."/>
            <person name="Silar P."/>
            <person name="Natvig D."/>
            <person name="Lalanne C."/>
            <person name="Gautier V."/>
            <person name="Ament-Velasquez S.L."/>
            <person name="Kruys A."/>
            <person name="Hutchinson M.I."/>
            <person name="Powell A.J."/>
            <person name="Barry K."/>
            <person name="Miller A.N."/>
            <person name="Grigoriev I.V."/>
            <person name="Debuchy R."/>
            <person name="Gladieux P."/>
            <person name="Thoren M.H."/>
            <person name="Johannesson H."/>
        </authorList>
    </citation>
    <scope>NUCLEOTIDE SEQUENCE</scope>
    <source>
        <strain evidence="2">CBS 955.72</strain>
    </source>
</reference>
<comment type="caution">
    <text evidence="2">The sequence shown here is derived from an EMBL/GenBank/DDBJ whole genome shotgun (WGS) entry which is preliminary data.</text>
</comment>
<keyword evidence="3" id="KW-1185">Reference proteome</keyword>
<gene>
    <name evidence="2" type="ORF">B0T25DRAFT_571667</name>
</gene>
<evidence type="ECO:0000256" key="1">
    <source>
        <dbReference type="SAM" id="MobiDB-lite"/>
    </source>
</evidence>
<protein>
    <submittedName>
        <fullName evidence="2">Uncharacterized protein</fullName>
    </submittedName>
</protein>